<dbReference type="InterPro" id="IPR001087">
    <property type="entry name" value="GDSL"/>
</dbReference>
<accession>A0A1F7X8I8</accession>
<organism evidence="1 2">
    <name type="scientific">Candidatus Woesebacteria bacterium RBG_16_39_8b</name>
    <dbReference type="NCBI Taxonomy" id="1802482"/>
    <lineage>
        <taxon>Bacteria</taxon>
        <taxon>Candidatus Woeseibacteriota</taxon>
    </lineage>
</organism>
<proteinExistence type="predicted"/>
<name>A0A1F7X8I8_9BACT</name>
<dbReference type="Proteomes" id="UP000179013">
    <property type="component" value="Unassembled WGS sequence"/>
</dbReference>
<evidence type="ECO:0000313" key="1">
    <source>
        <dbReference type="EMBL" id="OGM11366.1"/>
    </source>
</evidence>
<gene>
    <name evidence="1" type="ORF">A2V80_02450</name>
</gene>
<dbReference type="Pfam" id="PF00657">
    <property type="entry name" value="Lipase_GDSL"/>
    <property type="match status" value="1"/>
</dbReference>
<dbReference type="Gene3D" id="3.40.50.1110">
    <property type="entry name" value="SGNH hydrolase"/>
    <property type="match status" value="1"/>
</dbReference>
<dbReference type="GO" id="GO:0016788">
    <property type="term" value="F:hydrolase activity, acting on ester bonds"/>
    <property type="evidence" value="ECO:0007669"/>
    <property type="project" value="InterPro"/>
</dbReference>
<reference evidence="1 2" key="1">
    <citation type="journal article" date="2016" name="Nat. Commun.">
        <title>Thousands of microbial genomes shed light on interconnected biogeochemical processes in an aquifer system.</title>
        <authorList>
            <person name="Anantharaman K."/>
            <person name="Brown C.T."/>
            <person name="Hug L.A."/>
            <person name="Sharon I."/>
            <person name="Castelle C.J."/>
            <person name="Probst A.J."/>
            <person name="Thomas B.C."/>
            <person name="Singh A."/>
            <person name="Wilkins M.J."/>
            <person name="Karaoz U."/>
            <person name="Brodie E.L."/>
            <person name="Williams K.H."/>
            <person name="Hubbard S.S."/>
            <person name="Banfield J.F."/>
        </authorList>
    </citation>
    <scope>NUCLEOTIDE SEQUENCE [LARGE SCALE GENOMIC DNA]</scope>
</reference>
<dbReference type="EMBL" id="MGFU01000059">
    <property type="protein sequence ID" value="OGM11366.1"/>
    <property type="molecule type" value="Genomic_DNA"/>
</dbReference>
<evidence type="ECO:0000313" key="2">
    <source>
        <dbReference type="Proteomes" id="UP000179013"/>
    </source>
</evidence>
<dbReference type="CDD" id="cd00229">
    <property type="entry name" value="SGNH_hydrolase"/>
    <property type="match status" value="1"/>
</dbReference>
<evidence type="ECO:0008006" key="3">
    <source>
        <dbReference type="Google" id="ProtNLM"/>
    </source>
</evidence>
<dbReference type="SUPFAM" id="SSF52266">
    <property type="entry name" value="SGNH hydrolase"/>
    <property type="match status" value="1"/>
</dbReference>
<comment type="caution">
    <text evidence="1">The sequence shown here is derived from an EMBL/GenBank/DDBJ whole genome shotgun (WGS) entry which is preliminary data.</text>
</comment>
<protein>
    <recommendedName>
        <fullName evidence="3">SGNH hydrolase-type esterase domain-containing protein</fullName>
    </recommendedName>
</protein>
<dbReference type="InterPro" id="IPR036514">
    <property type="entry name" value="SGNH_hydro_sf"/>
</dbReference>
<sequence length="297" mass="32816">MYRFIKRYKYVILTYLVLTVLTVFADLLIDSTKHDSKAVLASTTIPQILAAVATATPLATAVPILSPVPSPSVMPSASPDQILSKDKYKIAIVGDSMVETMGDNLDYLATALKEKYPDTEFEMYNYGVGSENVLEGSDRLVKSFAHDKRNYPPITVVKPDVIIVGSWAYNPPAEYDKNVHWNYLAGIINKSKEISGKVYVLAEVAPLEDDFGKGPKGVNWPSELVAFHIQKIVELMQNARHLPNALGVSLIDVYSQTTQENSLYGKTEYVDASDHIHPSVLGHTITAETIRDTIVLE</sequence>
<dbReference type="AlphaFoldDB" id="A0A1F7X8I8"/>